<evidence type="ECO:0000259" key="4">
    <source>
        <dbReference type="Pfam" id="PF01948"/>
    </source>
</evidence>
<evidence type="ECO:0000256" key="1">
    <source>
        <dbReference type="ARBA" id="ARBA00022723"/>
    </source>
</evidence>
<feature type="domain" description="Aspartate carbamoyltransferase regulatory subunit C-terminal" evidence="5">
    <location>
        <begin position="144"/>
        <end position="172"/>
    </location>
</feature>
<dbReference type="Gene3D" id="3.30.70.140">
    <property type="entry name" value="Aspartate carbamoyltransferase regulatory subunit, N-terminal domain"/>
    <property type="match status" value="1"/>
</dbReference>
<dbReference type="EMBL" id="CCXY01000094">
    <property type="protein sequence ID" value="CEG11973.1"/>
    <property type="molecule type" value="Genomic_DNA"/>
</dbReference>
<dbReference type="PANTHER" id="PTHR35805">
    <property type="entry name" value="ASPARTATE CARBAMOYLTRANSFERASE REGULATORY CHAIN"/>
    <property type="match status" value="1"/>
</dbReference>
<sequence>MDMTINKEEIGKEEKIKKIKNGTVIDHIEGGKAFSVLKILNIDENYKGIVSVIINAESKKHGKKDIVKVEGRTLTKDETNKISLLSARAIVNVIADSKVVKKYGVEVPNLIINLLKCPNPECITNPEIQSNSENAEISKINLKSENIETKIYTISKKPLKFRCHYCERVFSELEFK</sequence>
<dbReference type="GO" id="GO:0016740">
    <property type="term" value="F:transferase activity"/>
    <property type="evidence" value="ECO:0007669"/>
    <property type="project" value="UniProtKB-KW"/>
</dbReference>
<dbReference type="InterPro" id="IPR020542">
    <property type="entry name" value="Asp_carbamoyltrfase_reg_C"/>
</dbReference>
<reference evidence="6" key="1">
    <citation type="submission" date="2014-09" db="EMBL/GenBank/DDBJ databases">
        <authorList>
            <person name="Probst J Alexander"/>
        </authorList>
    </citation>
    <scope>NUCLEOTIDE SEQUENCE</scope>
</reference>
<proteinExistence type="inferred from homology"/>
<dbReference type="GO" id="GO:0046872">
    <property type="term" value="F:metal ion binding"/>
    <property type="evidence" value="ECO:0007669"/>
    <property type="project" value="UniProtKB-KW"/>
</dbReference>
<dbReference type="SUPFAM" id="SSF57825">
    <property type="entry name" value="Aspartate carbamoyltransferase, Regulatory-chain, C-terminal domain"/>
    <property type="match status" value="1"/>
</dbReference>
<gene>
    <name evidence="6" type="primary">pyrI</name>
    <name evidence="6" type="ORF">MSIBF_A1830007</name>
</gene>
<keyword evidence="3" id="KW-0665">Pyrimidine biosynthesis</keyword>
<evidence type="ECO:0000256" key="3">
    <source>
        <dbReference type="ARBA" id="ARBA00022975"/>
    </source>
</evidence>
<feature type="domain" description="Aspartate carbamoyltransferase regulatory subunit N-terminal" evidence="4">
    <location>
        <begin position="15"/>
        <end position="105"/>
    </location>
</feature>
<dbReference type="InterPro" id="IPR036793">
    <property type="entry name" value="Asp_carbatrfase_reg_N_sf"/>
</dbReference>
<dbReference type="AlphaFoldDB" id="A0A098E7I1"/>
<keyword evidence="2" id="KW-0862">Zinc</keyword>
<evidence type="ECO:0000256" key="2">
    <source>
        <dbReference type="ARBA" id="ARBA00022833"/>
    </source>
</evidence>
<dbReference type="PANTHER" id="PTHR35805:SF1">
    <property type="entry name" value="ASPARTATE CARBAMOYLTRANSFERASE REGULATORY CHAIN"/>
    <property type="match status" value="1"/>
</dbReference>
<dbReference type="SUPFAM" id="SSF54893">
    <property type="entry name" value="Aspartate carbamoyltransferase, Regulatory-chain, N-terminal domain"/>
    <property type="match status" value="1"/>
</dbReference>
<keyword evidence="1" id="KW-0479">Metal-binding</keyword>
<dbReference type="InterPro" id="IPR036792">
    <property type="entry name" value="Asp_carbatrfase_reg_C_sf"/>
</dbReference>
<protein>
    <submittedName>
        <fullName evidence="6">Aspartate carbamoyltransferase regulatory chain</fullName>
    </submittedName>
</protein>
<organism evidence="6">
    <name type="scientific">groundwater metagenome</name>
    <dbReference type="NCBI Taxonomy" id="717931"/>
    <lineage>
        <taxon>unclassified sequences</taxon>
        <taxon>metagenomes</taxon>
        <taxon>ecological metagenomes</taxon>
    </lineage>
</organism>
<dbReference type="GO" id="GO:0006221">
    <property type="term" value="P:pyrimidine nucleotide biosynthetic process"/>
    <property type="evidence" value="ECO:0007669"/>
    <property type="project" value="UniProtKB-KW"/>
</dbReference>
<dbReference type="Gene3D" id="2.30.30.20">
    <property type="entry name" value="Aspartate carbamoyltransferase regulatory subunit, C-terminal domain"/>
    <property type="match status" value="1"/>
</dbReference>
<dbReference type="HAMAP" id="MF_00002">
    <property type="entry name" value="Asp_carb_tr_reg"/>
    <property type="match status" value="1"/>
</dbReference>
<keyword evidence="6" id="KW-0808">Transferase</keyword>
<dbReference type="Pfam" id="PF01948">
    <property type="entry name" value="PyrI"/>
    <property type="match status" value="1"/>
</dbReference>
<dbReference type="GO" id="GO:0009347">
    <property type="term" value="C:aspartate carbamoyltransferase complex"/>
    <property type="evidence" value="ECO:0007669"/>
    <property type="project" value="InterPro"/>
</dbReference>
<dbReference type="InterPro" id="IPR002801">
    <property type="entry name" value="Asp_carbamoylTrfase_reg"/>
</dbReference>
<accession>A0A098E7I1</accession>
<dbReference type="InterPro" id="IPR020545">
    <property type="entry name" value="Asp_carbamoyltransf_reg_N"/>
</dbReference>
<dbReference type="Pfam" id="PF02748">
    <property type="entry name" value="PyrI_C"/>
    <property type="match status" value="1"/>
</dbReference>
<evidence type="ECO:0000259" key="5">
    <source>
        <dbReference type="Pfam" id="PF02748"/>
    </source>
</evidence>
<evidence type="ECO:0000313" key="6">
    <source>
        <dbReference type="EMBL" id="CEG11973.1"/>
    </source>
</evidence>
<name>A0A098E7I1_9ZZZZ</name>
<dbReference type="GO" id="GO:0006207">
    <property type="term" value="P:'de novo' pyrimidine nucleobase biosynthetic process"/>
    <property type="evidence" value="ECO:0007669"/>
    <property type="project" value="InterPro"/>
</dbReference>